<dbReference type="InterPro" id="IPR000299">
    <property type="entry name" value="FERM_domain"/>
</dbReference>
<feature type="domain" description="FERM" evidence="1">
    <location>
        <begin position="1"/>
        <end position="72"/>
    </location>
</feature>
<evidence type="ECO:0000313" key="2">
    <source>
        <dbReference type="EMBL" id="OGY45127.1"/>
    </source>
</evidence>
<accession>A0A1G1Y0P5</accession>
<proteinExistence type="predicted"/>
<evidence type="ECO:0000259" key="1">
    <source>
        <dbReference type="PROSITE" id="PS50057"/>
    </source>
</evidence>
<comment type="caution">
    <text evidence="2">The sequence shown here is derived from an EMBL/GenBank/DDBJ whole genome shotgun (WGS) entry which is preliminary data.</text>
</comment>
<sequence length="72" mass="8093">MSEETAKKPFVVTFINTDDGTYSSQTFQATSGDDARAQAEHYIQKEKMCPNATEVYAVVDNQGVTVWHHPNR</sequence>
<organism evidence="2 3">
    <name type="scientific">Candidatus Buchananbacteria bacterium RIFCSPHIGHO2_01_FULL_39_8</name>
    <dbReference type="NCBI Taxonomy" id="1797533"/>
    <lineage>
        <taxon>Bacteria</taxon>
        <taxon>Candidatus Buchananiibacteriota</taxon>
    </lineage>
</organism>
<evidence type="ECO:0000313" key="3">
    <source>
        <dbReference type="Proteomes" id="UP000176241"/>
    </source>
</evidence>
<gene>
    <name evidence="2" type="ORF">A2731_04045</name>
</gene>
<dbReference type="EMBL" id="MHIC01000018">
    <property type="protein sequence ID" value="OGY45127.1"/>
    <property type="molecule type" value="Genomic_DNA"/>
</dbReference>
<dbReference type="PROSITE" id="PS50057">
    <property type="entry name" value="FERM_3"/>
    <property type="match status" value="1"/>
</dbReference>
<protein>
    <recommendedName>
        <fullName evidence="1">FERM domain-containing protein</fullName>
    </recommendedName>
</protein>
<dbReference type="AlphaFoldDB" id="A0A1G1Y0P5"/>
<reference evidence="2 3" key="1">
    <citation type="journal article" date="2016" name="Nat. Commun.">
        <title>Thousands of microbial genomes shed light on interconnected biogeochemical processes in an aquifer system.</title>
        <authorList>
            <person name="Anantharaman K."/>
            <person name="Brown C.T."/>
            <person name="Hug L.A."/>
            <person name="Sharon I."/>
            <person name="Castelle C.J."/>
            <person name="Probst A.J."/>
            <person name="Thomas B.C."/>
            <person name="Singh A."/>
            <person name="Wilkins M.J."/>
            <person name="Karaoz U."/>
            <person name="Brodie E.L."/>
            <person name="Williams K.H."/>
            <person name="Hubbard S.S."/>
            <person name="Banfield J.F."/>
        </authorList>
    </citation>
    <scope>NUCLEOTIDE SEQUENCE [LARGE SCALE GENOMIC DNA]</scope>
</reference>
<name>A0A1G1Y0P5_9BACT</name>
<dbReference type="Proteomes" id="UP000176241">
    <property type="component" value="Unassembled WGS sequence"/>
</dbReference>